<comment type="caution">
    <text evidence="1">The sequence shown here is derived from an EMBL/GenBank/DDBJ whole genome shotgun (WGS) entry which is preliminary data.</text>
</comment>
<dbReference type="Proteomes" id="UP001595755">
    <property type="component" value="Unassembled WGS sequence"/>
</dbReference>
<proteinExistence type="predicted"/>
<dbReference type="RefSeq" id="WP_204604652.1">
    <property type="nucleotide sequence ID" value="NZ_JBHSED010000001.1"/>
</dbReference>
<protein>
    <submittedName>
        <fullName evidence="1">Uncharacterized protein</fullName>
    </submittedName>
</protein>
<dbReference type="EMBL" id="JBHSED010000001">
    <property type="protein sequence ID" value="MFC4301876.1"/>
    <property type="molecule type" value="Genomic_DNA"/>
</dbReference>
<gene>
    <name evidence="1" type="ORF">ACFO1S_00315</name>
</gene>
<name>A0ABV8S2W5_9BACL</name>
<sequence>MAFGIDRAELNAWKASVSQGRTAFLTHYWYDPRFPQFRTVTKVGNADYDRLRQWCVESGLNPAYIHDRSPFPHFDLMGPKQKEILIRENLLHHLERFRMYD</sequence>
<evidence type="ECO:0000313" key="2">
    <source>
        <dbReference type="Proteomes" id="UP001595755"/>
    </source>
</evidence>
<organism evidence="1 2">
    <name type="scientific">Cohnella boryungensis</name>
    <dbReference type="NCBI Taxonomy" id="768479"/>
    <lineage>
        <taxon>Bacteria</taxon>
        <taxon>Bacillati</taxon>
        <taxon>Bacillota</taxon>
        <taxon>Bacilli</taxon>
        <taxon>Bacillales</taxon>
        <taxon>Paenibacillaceae</taxon>
        <taxon>Cohnella</taxon>
    </lineage>
</organism>
<reference evidence="2" key="1">
    <citation type="journal article" date="2019" name="Int. J. Syst. Evol. Microbiol.">
        <title>The Global Catalogue of Microorganisms (GCM) 10K type strain sequencing project: providing services to taxonomists for standard genome sequencing and annotation.</title>
        <authorList>
            <consortium name="The Broad Institute Genomics Platform"/>
            <consortium name="The Broad Institute Genome Sequencing Center for Infectious Disease"/>
            <person name="Wu L."/>
            <person name="Ma J."/>
        </authorList>
    </citation>
    <scope>NUCLEOTIDE SEQUENCE [LARGE SCALE GENOMIC DNA]</scope>
    <source>
        <strain evidence="2">CGMCC 4.1641</strain>
    </source>
</reference>
<evidence type="ECO:0000313" key="1">
    <source>
        <dbReference type="EMBL" id="MFC4301876.1"/>
    </source>
</evidence>
<accession>A0ABV8S2W5</accession>
<keyword evidence="2" id="KW-1185">Reference proteome</keyword>